<keyword evidence="1" id="KW-0175">Coiled coil</keyword>
<accession>A0A4Z0QIE8</accession>
<dbReference type="OrthoDB" id="884755at2"/>
<comment type="caution">
    <text evidence="2">The sequence shown here is derived from an EMBL/GenBank/DDBJ whole genome shotgun (WGS) entry which is preliminary data.</text>
</comment>
<evidence type="ECO:0000313" key="3">
    <source>
        <dbReference type="Proteomes" id="UP000298471"/>
    </source>
</evidence>
<organism evidence="2 3">
    <name type="scientific">Hymenobacter metallicola</name>
    <dbReference type="NCBI Taxonomy" id="2563114"/>
    <lineage>
        <taxon>Bacteria</taxon>
        <taxon>Pseudomonadati</taxon>
        <taxon>Bacteroidota</taxon>
        <taxon>Cytophagia</taxon>
        <taxon>Cytophagales</taxon>
        <taxon>Hymenobacteraceae</taxon>
        <taxon>Hymenobacter</taxon>
    </lineage>
</organism>
<evidence type="ECO:0000313" key="2">
    <source>
        <dbReference type="EMBL" id="TGE29079.1"/>
    </source>
</evidence>
<dbReference type="Proteomes" id="UP000298471">
    <property type="component" value="Unassembled WGS sequence"/>
</dbReference>
<gene>
    <name evidence="2" type="ORF">E5K02_06385</name>
</gene>
<feature type="coiled-coil region" evidence="1">
    <location>
        <begin position="83"/>
        <end position="110"/>
    </location>
</feature>
<reference evidence="2 3" key="1">
    <citation type="submission" date="2019-04" db="EMBL/GenBank/DDBJ databases">
        <authorList>
            <person name="Feng G."/>
            <person name="Zhang J."/>
            <person name="Zhu H."/>
        </authorList>
    </citation>
    <scope>NUCLEOTIDE SEQUENCE [LARGE SCALE GENOMIC DNA]</scope>
    <source>
        <strain evidence="2 3">9PBR-1</strain>
    </source>
</reference>
<sequence>MADSIRTHLGFTQEMLAGWLGVSRVSVALAEQGHPHLPYGAGLQMARLVLATQGLVYNPEGNTPAPPALPLPAPDLDPLVARLDYCQHRSRNLRRALERLRAQAAPLEARLATLPALRTWTGAVRNPSLEESWLALIEHEASSGLRYDCGQGPHKLLEARIAGLEREAQVLRELLETPELSSNAGPGES</sequence>
<dbReference type="AlphaFoldDB" id="A0A4Z0QIE8"/>
<proteinExistence type="predicted"/>
<evidence type="ECO:0000256" key="1">
    <source>
        <dbReference type="SAM" id="Coils"/>
    </source>
</evidence>
<keyword evidence="3" id="KW-1185">Reference proteome</keyword>
<dbReference type="EMBL" id="SRMB01000001">
    <property type="protein sequence ID" value="TGE29079.1"/>
    <property type="molecule type" value="Genomic_DNA"/>
</dbReference>
<name>A0A4Z0QIE8_9BACT</name>
<protein>
    <submittedName>
        <fullName evidence="2">Uncharacterized protein</fullName>
    </submittedName>
</protein>
<dbReference type="RefSeq" id="WP_135393168.1">
    <property type="nucleotide sequence ID" value="NZ_SRMB01000001.1"/>
</dbReference>